<feature type="domain" description="Retrovirus-related Pol polyprotein from transposon TNT 1-94-like beta-barrel" evidence="2">
    <location>
        <begin position="275"/>
        <end position="352"/>
    </location>
</feature>
<protein>
    <submittedName>
        <fullName evidence="3">Ribonuclease H-like domain-containing protein</fullName>
    </submittedName>
</protein>
<evidence type="ECO:0000313" key="3">
    <source>
        <dbReference type="EMBL" id="GJT66042.1"/>
    </source>
</evidence>
<keyword evidence="1" id="KW-0175">Coiled coil</keyword>
<reference evidence="3" key="2">
    <citation type="submission" date="2022-01" db="EMBL/GenBank/DDBJ databases">
        <authorList>
            <person name="Yamashiro T."/>
            <person name="Shiraishi A."/>
            <person name="Satake H."/>
            <person name="Nakayama K."/>
        </authorList>
    </citation>
    <scope>NUCLEOTIDE SEQUENCE</scope>
</reference>
<feature type="coiled-coil region" evidence="1">
    <location>
        <begin position="58"/>
        <end position="85"/>
    </location>
</feature>
<dbReference type="Proteomes" id="UP001151760">
    <property type="component" value="Unassembled WGS sequence"/>
</dbReference>
<name>A0ABQ5FTP5_9ASTR</name>
<comment type="caution">
    <text evidence="3">The sequence shown here is derived from an EMBL/GenBank/DDBJ whole genome shotgun (WGS) entry which is preliminary data.</text>
</comment>
<dbReference type="PANTHER" id="PTHR47481:SF41">
    <property type="entry name" value="COPIA-LIKE POLYPROTEIN_RETROTRANSPOSON"/>
    <property type="match status" value="1"/>
</dbReference>
<organism evidence="3 4">
    <name type="scientific">Tanacetum coccineum</name>
    <dbReference type="NCBI Taxonomy" id="301880"/>
    <lineage>
        <taxon>Eukaryota</taxon>
        <taxon>Viridiplantae</taxon>
        <taxon>Streptophyta</taxon>
        <taxon>Embryophyta</taxon>
        <taxon>Tracheophyta</taxon>
        <taxon>Spermatophyta</taxon>
        <taxon>Magnoliopsida</taxon>
        <taxon>eudicotyledons</taxon>
        <taxon>Gunneridae</taxon>
        <taxon>Pentapetalae</taxon>
        <taxon>asterids</taxon>
        <taxon>campanulids</taxon>
        <taxon>Asterales</taxon>
        <taxon>Asteraceae</taxon>
        <taxon>Asteroideae</taxon>
        <taxon>Anthemideae</taxon>
        <taxon>Anthemidinae</taxon>
        <taxon>Tanacetum</taxon>
    </lineage>
</organism>
<dbReference type="Pfam" id="PF22936">
    <property type="entry name" value="Pol_BBD"/>
    <property type="match status" value="1"/>
</dbReference>
<sequence>MWILGSLCDSLQEQVVTTPGNAKALWDHLKDLFHDNKDARAISLDNELRAVKIGKMSINGYCTKIKSMENRLKNLDCEVSEKNMVIYAVNGLDSRFATLAEIIRHREPLPSFETVRNMLLLKESSFNDSTDASTILESSSSSPTILMASSSSDAKGPGHVAHSVQQQQPTVSAQHPSMYMGQQQVQSGQPMTHINSQGILSAAPVMYALSQPTSLPSAFSTMTLQDPTWNMDTCATSHLNSNAHNLSTLFNTRLYSSIHVGDGNSIPVTNTDPTWNMDTCATSHLNSNAHNLSTLFNTRLYSSIHVGDGNSIPVTNTGHSIIHSLHRPLHLNNVLVTPNIIKNLISVRQFTRDNNCTIKFDAFGFSMKDFLTRHILLRCDSSGDLYPVTKPSTLPAAFVSTSSTMWHQRLGHPRDEVLRSLSSRHFISCNK</sequence>
<gene>
    <name evidence="3" type="ORF">Tco_1017522</name>
</gene>
<evidence type="ECO:0000313" key="4">
    <source>
        <dbReference type="Proteomes" id="UP001151760"/>
    </source>
</evidence>
<proteinExistence type="predicted"/>
<evidence type="ECO:0000259" key="2">
    <source>
        <dbReference type="Pfam" id="PF22936"/>
    </source>
</evidence>
<accession>A0ABQ5FTP5</accession>
<reference evidence="3" key="1">
    <citation type="journal article" date="2022" name="Int. J. Mol. Sci.">
        <title>Draft Genome of Tanacetum Coccineum: Genomic Comparison of Closely Related Tanacetum-Family Plants.</title>
        <authorList>
            <person name="Yamashiro T."/>
            <person name="Shiraishi A."/>
            <person name="Nakayama K."/>
            <person name="Satake H."/>
        </authorList>
    </citation>
    <scope>NUCLEOTIDE SEQUENCE</scope>
</reference>
<dbReference type="Pfam" id="PF14223">
    <property type="entry name" value="Retrotran_gag_2"/>
    <property type="match status" value="1"/>
</dbReference>
<dbReference type="PANTHER" id="PTHR47481">
    <property type="match status" value="1"/>
</dbReference>
<keyword evidence="4" id="KW-1185">Reference proteome</keyword>
<evidence type="ECO:0000256" key="1">
    <source>
        <dbReference type="SAM" id="Coils"/>
    </source>
</evidence>
<dbReference type="EMBL" id="BQNB010017681">
    <property type="protein sequence ID" value="GJT66042.1"/>
    <property type="molecule type" value="Genomic_DNA"/>
</dbReference>
<dbReference type="InterPro" id="IPR054722">
    <property type="entry name" value="PolX-like_BBD"/>
</dbReference>